<dbReference type="Gene3D" id="1.20.1070.10">
    <property type="entry name" value="Rhodopsin 7-helix transmembrane proteins"/>
    <property type="match status" value="1"/>
</dbReference>
<gene>
    <name evidence="2" type="ORF">GHT09_018785</name>
</gene>
<protein>
    <recommendedName>
        <fullName evidence="4">G-protein coupled receptors family 1 profile domain-containing protein</fullName>
    </recommendedName>
</protein>
<proteinExistence type="predicted"/>
<reference evidence="2" key="1">
    <citation type="submission" date="2020-08" db="EMBL/GenBank/DDBJ databases">
        <authorList>
            <person name="Shumante A."/>
            <person name="Zimin A.V."/>
            <person name="Puiu D."/>
            <person name="Salzberg S.L."/>
        </authorList>
    </citation>
    <scope>NUCLEOTIDE SEQUENCE</scope>
    <source>
        <strain evidence="2">WC2-LM</strain>
        <tissue evidence="2">Liver</tissue>
    </source>
</reference>
<organism evidence="2 3">
    <name type="scientific">Marmota monax</name>
    <name type="common">Woodchuck</name>
    <dbReference type="NCBI Taxonomy" id="9995"/>
    <lineage>
        <taxon>Eukaryota</taxon>
        <taxon>Metazoa</taxon>
        <taxon>Chordata</taxon>
        <taxon>Craniata</taxon>
        <taxon>Vertebrata</taxon>
        <taxon>Euteleostomi</taxon>
        <taxon>Mammalia</taxon>
        <taxon>Eutheria</taxon>
        <taxon>Euarchontoglires</taxon>
        <taxon>Glires</taxon>
        <taxon>Rodentia</taxon>
        <taxon>Sciuromorpha</taxon>
        <taxon>Sciuridae</taxon>
        <taxon>Xerinae</taxon>
        <taxon>Marmotini</taxon>
        <taxon>Marmota</taxon>
    </lineage>
</organism>
<evidence type="ECO:0000313" key="3">
    <source>
        <dbReference type="Proteomes" id="UP000662637"/>
    </source>
</evidence>
<accession>A0A834PJB8</accession>
<keyword evidence="1" id="KW-0472">Membrane</keyword>
<dbReference type="EMBL" id="WJEC01008751">
    <property type="protein sequence ID" value="KAF7460773.1"/>
    <property type="molecule type" value="Genomic_DNA"/>
</dbReference>
<feature type="transmembrane region" description="Helical" evidence="1">
    <location>
        <begin position="379"/>
        <end position="397"/>
    </location>
</feature>
<dbReference type="AlphaFoldDB" id="A0A834PJB8"/>
<sequence length="444" mass="47888">MPAPHPEAAPAPRQHPGTTLVCRRSEVLLALEKETVRLESTQDLSRAQLARGQAGASCGLGAVRTTTPQSGRVGGTAWRWHRTRPTRERRRARGPSPTRVKGDDCLPWRVIGLTVVTHSQTQMSKCTLNTDGGCWSPLTVSGAWQRGGKCRGDIRVHRSGHVSDEGQSRASETCWWPFPYGEWAAPQERRQKEQGPCGPVPTAMLVSCCLGTRSRDRTRAGGSLPPSHALLLLFNQPQKGGWRGSSLAEGRAVHTPGHGHYCPPQRAPGPALRPLLASTYLSLPLGHAHWCALFPVGPVSVEQPHRWGCSCGRDLPRPGSQVRWGGLGTLMGSRLGAGGRGTGGPGRLALCGWSASHCRPGWPPAQADAHPCSLQINTFMSFVFPMVVISVLNTVIANKLTIMVRQAAEQGRVSTVGAQHSTFSLSVEPGRIQALRHGVRVLRR</sequence>
<name>A0A834PJB8_MARMO</name>
<keyword evidence="1" id="KW-0812">Transmembrane</keyword>
<dbReference type="Proteomes" id="UP000662637">
    <property type="component" value="Unassembled WGS sequence"/>
</dbReference>
<evidence type="ECO:0008006" key="4">
    <source>
        <dbReference type="Google" id="ProtNLM"/>
    </source>
</evidence>
<keyword evidence="1" id="KW-1133">Transmembrane helix</keyword>
<evidence type="ECO:0000256" key="1">
    <source>
        <dbReference type="SAM" id="Phobius"/>
    </source>
</evidence>
<evidence type="ECO:0000313" key="2">
    <source>
        <dbReference type="EMBL" id="KAF7460773.1"/>
    </source>
</evidence>
<comment type="caution">
    <text evidence="2">The sequence shown here is derived from an EMBL/GenBank/DDBJ whole genome shotgun (WGS) entry which is preliminary data.</text>
</comment>